<dbReference type="InterPro" id="IPR013096">
    <property type="entry name" value="Cupin_2"/>
</dbReference>
<sequence>MDEFATADAAEGGPVPDALKALFNDADGVKVQPLPCALPDEKSMGVHFTAGARTVPHRHENGQHLVITDGIGIVADENAVHIVRAGDVVTNPPGGWHWHGATPTTAMSHVTVEGEDAGLDLDVEQRDWESSYSSDLGA</sequence>
<keyword evidence="2" id="KW-0560">Oxidoreductase</keyword>
<organism evidence="2 3">
    <name type="scientific">Kribbella italica</name>
    <dbReference type="NCBI Taxonomy" id="1540520"/>
    <lineage>
        <taxon>Bacteria</taxon>
        <taxon>Bacillati</taxon>
        <taxon>Actinomycetota</taxon>
        <taxon>Actinomycetes</taxon>
        <taxon>Propionibacteriales</taxon>
        <taxon>Kribbellaceae</taxon>
        <taxon>Kribbella</taxon>
    </lineage>
</organism>
<evidence type="ECO:0000259" key="1">
    <source>
        <dbReference type="Pfam" id="PF07883"/>
    </source>
</evidence>
<keyword evidence="3" id="KW-1185">Reference proteome</keyword>
<feature type="domain" description="Cupin type-2" evidence="1">
    <location>
        <begin position="46"/>
        <end position="108"/>
    </location>
</feature>
<evidence type="ECO:0000313" key="3">
    <source>
        <dbReference type="Proteomes" id="UP000549971"/>
    </source>
</evidence>
<dbReference type="Proteomes" id="UP000549971">
    <property type="component" value="Unassembled WGS sequence"/>
</dbReference>
<comment type="caution">
    <text evidence="2">The sequence shown here is derived from an EMBL/GenBank/DDBJ whole genome shotgun (WGS) entry which is preliminary data.</text>
</comment>
<dbReference type="PANTHER" id="PTHR43698">
    <property type="entry name" value="RIBD C-TERMINAL DOMAIN CONTAINING PROTEIN"/>
    <property type="match status" value="1"/>
</dbReference>
<accession>A0A7W9MU63</accession>
<keyword evidence="2" id="KW-0223">Dioxygenase</keyword>
<proteinExistence type="predicted"/>
<dbReference type="EMBL" id="JACHMY010000001">
    <property type="protein sequence ID" value="MBB5835907.1"/>
    <property type="molecule type" value="Genomic_DNA"/>
</dbReference>
<evidence type="ECO:0000313" key="2">
    <source>
        <dbReference type="EMBL" id="MBB5835907.1"/>
    </source>
</evidence>
<name>A0A7W9MU63_9ACTN</name>
<dbReference type="InterPro" id="IPR011051">
    <property type="entry name" value="RmlC_Cupin_sf"/>
</dbReference>
<dbReference type="AlphaFoldDB" id="A0A7W9MU63"/>
<dbReference type="PANTHER" id="PTHR43698:SF1">
    <property type="entry name" value="BLL4564 PROTEIN"/>
    <property type="match status" value="1"/>
</dbReference>
<dbReference type="SUPFAM" id="SSF51182">
    <property type="entry name" value="RmlC-like cupins"/>
    <property type="match status" value="1"/>
</dbReference>
<dbReference type="Gene3D" id="2.60.120.10">
    <property type="entry name" value="Jelly Rolls"/>
    <property type="match status" value="1"/>
</dbReference>
<protein>
    <submittedName>
        <fullName evidence="2">Quercetin dioxygenase-like cupin family protein</fullName>
    </submittedName>
</protein>
<reference evidence="2 3" key="1">
    <citation type="submission" date="2020-08" db="EMBL/GenBank/DDBJ databases">
        <title>Sequencing the genomes of 1000 actinobacteria strains.</title>
        <authorList>
            <person name="Klenk H.-P."/>
        </authorList>
    </citation>
    <scope>NUCLEOTIDE SEQUENCE [LARGE SCALE GENOMIC DNA]</scope>
    <source>
        <strain evidence="2 3">DSM 28967</strain>
    </source>
</reference>
<dbReference type="InterPro" id="IPR014710">
    <property type="entry name" value="RmlC-like_jellyroll"/>
</dbReference>
<dbReference type="GO" id="GO:0051213">
    <property type="term" value="F:dioxygenase activity"/>
    <property type="evidence" value="ECO:0007669"/>
    <property type="project" value="UniProtKB-KW"/>
</dbReference>
<gene>
    <name evidence="2" type="ORF">HDA39_002641</name>
</gene>
<dbReference type="Pfam" id="PF07883">
    <property type="entry name" value="Cupin_2"/>
    <property type="match status" value="1"/>
</dbReference>
<dbReference type="RefSeq" id="WP_184795494.1">
    <property type="nucleotide sequence ID" value="NZ_JACHMY010000001.1"/>
</dbReference>